<evidence type="ECO:0000256" key="10">
    <source>
        <dbReference type="ARBA" id="ARBA00023304"/>
    </source>
</evidence>
<comment type="catalytic activity">
    <reaction evidence="1 12">
        <text>L-threonine = 2-oxobutanoate + NH4(+)</text>
        <dbReference type="Rhea" id="RHEA:22108"/>
        <dbReference type="ChEBI" id="CHEBI:16763"/>
        <dbReference type="ChEBI" id="CHEBI:28938"/>
        <dbReference type="ChEBI" id="CHEBI:57926"/>
        <dbReference type="EC" id="4.3.1.19"/>
    </reaction>
</comment>
<dbReference type="Pfam" id="PF00291">
    <property type="entry name" value="PALP"/>
    <property type="match status" value="1"/>
</dbReference>
<dbReference type="InterPro" id="IPR000634">
    <property type="entry name" value="Ser/Thr_deHydtase_PyrdxlP-BS"/>
</dbReference>
<dbReference type="Proteomes" id="UP001619911">
    <property type="component" value="Unassembled WGS sequence"/>
</dbReference>
<sequence length="437" mass="48294">MIWYVKIIFKIQLKKGNILSKALTKVKVEDIVMASQTLKDVAIKTPLQKNELLSARYGCNIFLKREDLQVVRSFKLRGAYNFIYNLPDEERKKGVVCASAGNHAQGVAFSCKQLGIKGIIFMPSTTPRQKISQVELFGGEMVEVILTGDTFDDSYEAAMDYCTKEGMVFVHPFDAYPTIAGQGTVGVEIMNETPQPIDYVFCSIGGGGLAAGVGSYMKSISPHTRIIGVEPEGAPGMKTSLANDKVTALESIDSFVDGAAVKQVGNLTMEVCKEVLDGIVIVPEGKVCTTILKLYNENAIIAEPAGALSIAALDFCKDEIKGKNVVCVISGGNNDIDRMQEIKERSLIYEGLKHYFIVNFPQRAGALREFMHEVLGKQDDITRFEYTKRTNRDEGPVLVGIELKSKADYLPLIQRMQQKGFPYIEINNDPFLFNLLI</sequence>
<organism evidence="14 15">
    <name type="scientific">Bacillus lumedeiriae</name>
    <dbReference type="NCBI Taxonomy" id="3058829"/>
    <lineage>
        <taxon>Bacteria</taxon>
        <taxon>Bacillati</taxon>
        <taxon>Bacillota</taxon>
        <taxon>Bacilli</taxon>
        <taxon>Bacillales</taxon>
        <taxon>Bacillaceae</taxon>
        <taxon>Bacillus</taxon>
    </lineage>
</organism>
<dbReference type="RefSeq" id="WP_404316487.1">
    <property type="nucleotide sequence ID" value="NZ_JAUIYO010000004.1"/>
</dbReference>
<evidence type="ECO:0000256" key="7">
    <source>
        <dbReference type="ARBA" id="ARBA00022624"/>
    </source>
</evidence>
<comment type="caution">
    <text evidence="14">The sequence shown here is derived from an EMBL/GenBank/DDBJ whole genome shotgun (WGS) entry which is preliminary data.</text>
</comment>
<evidence type="ECO:0000256" key="11">
    <source>
        <dbReference type="ARBA" id="ARBA00025527"/>
    </source>
</evidence>
<dbReference type="InterPro" id="IPR011820">
    <property type="entry name" value="IlvA"/>
</dbReference>
<comment type="pathway">
    <text evidence="3 12">Amino-acid biosynthesis; L-isoleucine biosynthesis; 2-oxobutanoate from L-threonine: step 1/1.</text>
</comment>
<evidence type="ECO:0000256" key="12">
    <source>
        <dbReference type="RuleBase" id="RU362012"/>
    </source>
</evidence>
<dbReference type="Pfam" id="PF00585">
    <property type="entry name" value="Thr_dehydrat_C"/>
    <property type="match status" value="1"/>
</dbReference>
<dbReference type="InterPro" id="IPR045865">
    <property type="entry name" value="ACT-like_dom_sf"/>
</dbReference>
<comment type="subunit">
    <text evidence="5 12">Homotetramer.</text>
</comment>
<comment type="cofactor">
    <cofactor evidence="2 12">
        <name>pyridoxal 5'-phosphate</name>
        <dbReference type="ChEBI" id="CHEBI:597326"/>
    </cofactor>
</comment>
<dbReference type="PANTHER" id="PTHR48078">
    <property type="entry name" value="THREONINE DEHYDRATASE, MITOCHONDRIAL-RELATED"/>
    <property type="match status" value="1"/>
</dbReference>
<evidence type="ECO:0000313" key="15">
    <source>
        <dbReference type="Proteomes" id="UP001619911"/>
    </source>
</evidence>
<dbReference type="NCBIfam" id="TIGR02079">
    <property type="entry name" value="THD1"/>
    <property type="match status" value="1"/>
</dbReference>
<keyword evidence="7 12" id="KW-0412">Isoleucine biosynthesis</keyword>
<dbReference type="PROSITE" id="PS00165">
    <property type="entry name" value="DEHYDRATASE_SER_THR"/>
    <property type="match status" value="1"/>
</dbReference>
<name>A0ABW8I878_9BACI</name>
<dbReference type="InterPro" id="IPR050147">
    <property type="entry name" value="Ser/Thr_Dehydratase"/>
</dbReference>
<dbReference type="Gene3D" id="3.40.50.1100">
    <property type="match status" value="2"/>
</dbReference>
<feature type="domain" description="ACT-like" evidence="13">
    <location>
        <begin position="354"/>
        <end position="428"/>
    </location>
</feature>
<keyword evidence="15" id="KW-1185">Reference proteome</keyword>
<evidence type="ECO:0000256" key="4">
    <source>
        <dbReference type="ARBA" id="ARBA00010869"/>
    </source>
</evidence>
<dbReference type="InterPro" id="IPR036052">
    <property type="entry name" value="TrpB-like_PALP_sf"/>
</dbReference>
<proteinExistence type="inferred from homology"/>
<evidence type="ECO:0000259" key="13">
    <source>
        <dbReference type="PROSITE" id="PS51672"/>
    </source>
</evidence>
<dbReference type="SUPFAM" id="SSF55021">
    <property type="entry name" value="ACT-like"/>
    <property type="match status" value="1"/>
</dbReference>
<dbReference type="InterPro" id="IPR001926">
    <property type="entry name" value="TrpB-like_PALP"/>
</dbReference>
<dbReference type="InterPro" id="IPR001721">
    <property type="entry name" value="TD_ACT-like"/>
</dbReference>
<comment type="similarity">
    <text evidence="4 12">Belongs to the serine/threonine dehydratase family.</text>
</comment>
<evidence type="ECO:0000256" key="3">
    <source>
        <dbReference type="ARBA" id="ARBA00004810"/>
    </source>
</evidence>
<dbReference type="CDD" id="cd04907">
    <property type="entry name" value="ACT_ThrD-I_2"/>
    <property type="match status" value="1"/>
</dbReference>
<dbReference type="EMBL" id="JAUIYO010000004">
    <property type="protein sequence ID" value="MFK2825673.1"/>
    <property type="molecule type" value="Genomic_DNA"/>
</dbReference>
<comment type="function">
    <text evidence="11 12">Catalyzes the anaerobic formation of alpha-ketobutyrate and ammonia from threonine in a two-step reaction. The first step involved a dehydration of threonine and a production of enamine intermediates (aminocrotonate), which tautomerizes to its imine form (iminobutyrate). Both intermediates are unstable and short-lived. The second step is the nonenzymatic hydrolysis of the enamine/imine intermediates to form 2-ketobutyrate and free ammonia. In the low water environment of the cell, the second step is accelerated by RidA.</text>
</comment>
<gene>
    <name evidence="12 14" type="primary">ilvA</name>
    <name evidence="14" type="ORF">QYG89_08265</name>
</gene>
<protein>
    <recommendedName>
        <fullName evidence="12">L-threonine dehydratase</fullName>
        <ecNumber evidence="12">4.3.1.19</ecNumber>
    </recommendedName>
    <alternativeName>
        <fullName evidence="12">Threonine deaminase</fullName>
    </alternativeName>
</protein>
<evidence type="ECO:0000256" key="8">
    <source>
        <dbReference type="ARBA" id="ARBA00022898"/>
    </source>
</evidence>
<accession>A0ABW8I878</accession>
<dbReference type="PANTHER" id="PTHR48078:SF11">
    <property type="entry name" value="THREONINE DEHYDRATASE, MITOCHONDRIAL"/>
    <property type="match status" value="1"/>
</dbReference>
<keyword evidence="8 12" id="KW-0663">Pyridoxal phosphate</keyword>
<evidence type="ECO:0000313" key="14">
    <source>
        <dbReference type="EMBL" id="MFK2825673.1"/>
    </source>
</evidence>
<dbReference type="GO" id="GO:0004794">
    <property type="term" value="F:threonine deaminase activity"/>
    <property type="evidence" value="ECO:0007669"/>
    <property type="project" value="UniProtKB-EC"/>
</dbReference>
<evidence type="ECO:0000256" key="2">
    <source>
        <dbReference type="ARBA" id="ARBA00001933"/>
    </source>
</evidence>
<dbReference type="SUPFAM" id="SSF53686">
    <property type="entry name" value="Tryptophan synthase beta subunit-like PLP-dependent enzymes"/>
    <property type="match status" value="1"/>
</dbReference>
<keyword evidence="10 12" id="KW-0100">Branched-chain amino acid biosynthesis</keyword>
<evidence type="ECO:0000256" key="6">
    <source>
        <dbReference type="ARBA" id="ARBA00022605"/>
    </source>
</evidence>
<evidence type="ECO:0000256" key="9">
    <source>
        <dbReference type="ARBA" id="ARBA00023239"/>
    </source>
</evidence>
<keyword evidence="6 12" id="KW-0028">Amino-acid biosynthesis</keyword>
<evidence type="ECO:0000256" key="1">
    <source>
        <dbReference type="ARBA" id="ARBA00001274"/>
    </source>
</evidence>
<dbReference type="NCBIfam" id="NF006390">
    <property type="entry name" value="PRK08639.1"/>
    <property type="match status" value="1"/>
</dbReference>
<dbReference type="EC" id="4.3.1.19" evidence="12"/>
<dbReference type="PROSITE" id="PS51672">
    <property type="entry name" value="ACT_LIKE"/>
    <property type="match status" value="1"/>
</dbReference>
<evidence type="ECO:0000256" key="5">
    <source>
        <dbReference type="ARBA" id="ARBA00011881"/>
    </source>
</evidence>
<dbReference type="CDD" id="cd01562">
    <property type="entry name" value="Thr-dehyd"/>
    <property type="match status" value="1"/>
</dbReference>
<keyword evidence="9 12" id="KW-0456">Lyase</keyword>
<reference evidence="14 15" key="1">
    <citation type="submission" date="2023-07" db="EMBL/GenBank/DDBJ databases">
        <title>Bacillus lucianemedeirus sp. nov, a new species isolated from an immunobiological production facility.</title>
        <authorList>
            <person name="Costa L.V."/>
            <person name="Miranda R.V.S.L."/>
            <person name="Brandao M.L.L."/>
            <person name="Reis C.M.F."/>
            <person name="Frazao A.M."/>
            <person name="Cruz F.V."/>
            <person name="Baio P.V.P."/>
            <person name="Veras J.F.C."/>
            <person name="Ramos J.N."/>
            <person name="Vieira V."/>
        </authorList>
    </citation>
    <scope>NUCLEOTIDE SEQUENCE [LARGE SCALE GENOMIC DNA]</scope>
    <source>
        <strain evidence="14 15">B190/17</strain>
    </source>
</reference>